<dbReference type="EMBL" id="JBEFKJ010000016">
    <property type="protein sequence ID" value="KAL2041685.1"/>
    <property type="molecule type" value="Genomic_DNA"/>
</dbReference>
<accession>A0ABR4A994</accession>
<evidence type="ECO:0000256" key="1">
    <source>
        <dbReference type="ARBA" id="ARBA00004496"/>
    </source>
</evidence>
<comment type="similarity">
    <text evidence="2">Belongs to the MAK10 family.</text>
</comment>
<dbReference type="PANTHER" id="PTHR21373">
    <property type="entry name" value="GLUCOSE REPRESSIBLE PROTEIN MAK10"/>
    <property type="match status" value="1"/>
</dbReference>
<protein>
    <submittedName>
        <fullName evidence="6">Uncharacterized protein</fullName>
    </submittedName>
</protein>
<evidence type="ECO:0000256" key="2">
    <source>
        <dbReference type="ARBA" id="ARBA00006289"/>
    </source>
</evidence>
<evidence type="ECO:0000259" key="5">
    <source>
        <dbReference type="Pfam" id="PF25789"/>
    </source>
</evidence>
<keyword evidence="7" id="KW-1185">Reference proteome</keyword>
<evidence type="ECO:0000259" key="4">
    <source>
        <dbReference type="Pfam" id="PF04112"/>
    </source>
</evidence>
<dbReference type="Pfam" id="PF04112">
    <property type="entry name" value="Mak10"/>
    <property type="match status" value="1"/>
</dbReference>
<sequence length="646" mass="74194">MGHPLSQSLFTSLYLDRLLWPEPKTLERARFNREREPGPGNEMLHVVLRAYCLGLIKTCDYVHRKISTEHYYEEEDFVANLYHRKLLTDFDVTDIEKRLKDAILYLNDAGIPNVSLRDALVNRLELRLALLTAVQIDDILDSQRSSSWERCLELLPTTSRTITLGTPVVQSFSIKIQRRLASSVPPRPIVNISYSDAFVQLTNLCHNASDAYRILDCRGASQLITFIIAYQTRTPQPSVYTRCLMQSMVFSEMRVLGTMSFRQLIFDDLEEIVLPADLLVDPTNGEIEAPQDSRFQMAKRMDDFVTRAADPFLELFRTLCMNRPRMRRMLCHLALDWDSVQFDAEAFDTELRTYSKEQPIKESNDSSEELWAFPLSSWAYYHKLRQMEWILQMGFELDVYMSDELGGMYWYLQHLTSTRIQHLGRIRTFTSRRLARNLRSTPEQKITFRRSFSFLDFTMLEAAATVSFAEGLSCLFSFLSHLGLIPAPYHDRPYSTPELRYNLRMRPFLAISLPEVPSYPEFASLVSLRASNKMQGIPITQGEINKQASQMLELADQALKAARKEWEAVSKVKAEAARCAGCEDWWRLGVKNVLRACITASITVSTSKKVMATAGSKSAKDILKVEMAESGKGYHPWWVVPKISAK</sequence>
<dbReference type="InterPro" id="IPR007244">
    <property type="entry name" value="Naa35_N"/>
</dbReference>
<dbReference type="InterPro" id="IPR057983">
    <property type="entry name" value="NAA35-like_N"/>
</dbReference>
<dbReference type="PANTHER" id="PTHR21373:SF0">
    <property type="entry name" value="N-ALPHA-ACETYLTRANSFERASE 35, NATC AUXILIARY SUBUNIT"/>
    <property type="match status" value="1"/>
</dbReference>
<comment type="caution">
    <text evidence="6">The sequence shown here is derived from an EMBL/GenBank/DDBJ whole genome shotgun (WGS) entry which is preliminary data.</text>
</comment>
<dbReference type="Pfam" id="PF25789">
    <property type="entry name" value="TPR_NAA35"/>
    <property type="match status" value="1"/>
</dbReference>
<gene>
    <name evidence="6" type="ORF">N7G274_005469</name>
</gene>
<evidence type="ECO:0000313" key="7">
    <source>
        <dbReference type="Proteomes" id="UP001590950"/>
    </source>
</evidence>
<comment type="subcellular location">
    <subcellularLocation>
        <location evidence="1">Cytoplasm</location>
    </subcellularLocation>
</comment>
<feature type="domain" description="NAA35-like TPR repeats" evidence="5">
    <location>
        <begin position="212"/>
        <end position="639"/>
    </location>
</feature>
<reference evidence="6 7" key="1">
    <citation type="submission" date="2024-09" db="EMBL/GenBank/DDBJ databases">
        <title>Rethinking Asexuality: The Enigmatic Case of Functional Sexual Genes in Lepraria (Stereocaulaceae).</title>
        <authorList>
            <person name="Doellman M."/>
            <person name="Sun Y."/>
            <person name="Barcenas-Pena A."/>
            <person name="Lumbsch H.T."/>
            <person name="Grewe F."/>
        </authorList>
    </citation>
    <scope>NUCLEOTIDE SEQUENCE [LARGE SCALE GENOMIC DNA]</scope>
    <source>
        <strain evidence="6 7">Mercado 3170</strain>
    </source>
</reference>
<evidence type="ECO:0000313" key="6">
    <source>
        <dbReference type="EMBL" id="KAL2041685.1"/>
    </source>
</evidence>
<dbReference type="InterPro" id="IPR057982">
    <property type="entry name" value="TPR_NAA35"/>
</dbReference>
<dbReference type="Proteomes" id="UP001590950">
    <property type="component" value="Unassembled WGS sequence"/>
</dbReference>
<organism evidence="6 7">
    <name type="scientific">Stereocaulon virgatum</name>
    <dbReference type="NCBI Taxonomy" id="373712"/>
    <lineage>
        <taxon>Eukaryota</taxon>
        <taxon>Fungi</taxon>
        <taxon>Dikarya</taxon>
        <taxon>Ascomycota</taxon>
        <taxon>Pezizomycotina</taxon>
        <taxon>Lecanoromycetes</taxon>
        <taxon>OSLEUM clade</taxon>
        <taxon>Lecanoromycetidae</taxon>
        <taxon>Lecanorales</taxon>
        <taxon>Lecanorineae</taxon>
        <taxon>Stereocaulaceae</taxon>
        <taxon>Stereocaulon</taxon>
    </lineage>
</organism>
<feature type="domain" description="NAA35-like N-terminal" evidence="4">
    <location>
        <begin position="1"/>
        <end position="96"/>
    </location>
</feature>
<evidence type="ECO:0000256" key="3">
    <source>
        <dbReference type="ARBA" id="ARBA00022490"/>
    </source>
</evidence>
<proteinExistence type="inferred from homology"/>
<name>A0ABR4A994_9LECA</name>
<keyword evidence="3" id="KW-0963">Cytoplasm</keyword>